<dbReference type="Pfam" id="PF14329">
    <property type="entry name" value="DUF4386"/>
    <property type="match status" value="1"/>
</dbReference>
<organism evidence="2 3">
    <name type="scientific">Flagellimonas hymeniacidonis</name>
    <dbReference type="NCBI Taxonomy" id="2603628"/>
    <lineage>
        <taxon>Bacteria</taxon>
        <taxon>Pseudomonadati</taxon>
        <taxon>Bacteroidota</taxon>
        <taxon>Flavobacteriia</taxon>
        <taxon>Flavobacteriales</taxon>
        <taxon>Flavobacteriaceae</taxon>
        <taxon>Flagellimonas</taxon>
    </lineage>
</organism>
<keyword evidence="1" id="KW-0472">Membrane</keyword>
<protein>
    <submittedName>
        <fullName evidence="2">DUF4386 domain-containing protein</fullName>
    </submittedName>
</protein>
<dbReference type="EMBL" id="VRUR01000002">
    <property type="protein sequence ID" value="TXN35355.1"/>
    <property type="molecule type" value="Genomic_DNA"/>
</dbReference>
<feature type="transmembrane region" description="Helical" evidence="1">
    <location>
        <begin position="139"/>
        <end position="160"/>
    </location>
</feature>
<dbReference type="Proteomes" id="UP000321456">
    <property type="component" value="Unassembled WGS sequence"/>
</dbReference>
<evidence type="ECO:0000313" key="2">
    <source>
        <dbReference type="EMBL" id="TXN35355.1"/>
    </source>
</evidence>
<sequence>MKSNQRTGRIVGFLLLLIMALGIPSVVLRGLSTSMVVSPDFLNEIFQNSMQMRASVLLDMLASVSWIIMAIMLFPMIKQYKNSFALWFFGIWLVQFTIIITSDVTHLSLISLSEAFVNTEATDNEYFTTLGLLKIEEYFWAHFMGLMLFAAATFSFYYFLFQTRLVPRFLSGWGMLAISLVFVACWLNIFDQRVSFYFFSQNGLHIIVLTGWLIAKGFNSNKTAVVPT</sequence>
<keyword evidence="3" id="KW-1185">Reference proteome</keyword>
<feature type="transmembrane region" description="Helical" evidence="1">
    <location>
        <begin position="84"/>
        <end position="102"/>
    </location>
</feature>
<proteinExistence type="predicted"/>
<feature type="transmembrane region" description="Helical" evidence="1">
    <location>
        <begin position="196"/>
        <end position="215"/>
    </location>
</feature>
<evidence type="ECO:0000256" key="1">
    <source>
        <dbReference type="SAM" id="Phobius"/>
    </source>
</evidence>
<dbReference type="AlphaFoldDB" id="A0A5C8V334"/>
<comment type="caution">
    <text evidence="2">The sequence shown here is derived from an EMBL/GenBank/DDBJ whole genome shotgun (WGS) entry which is preliminary data.</text>
</comment>
<accession>A0A5C8V334</accession>
<gene>
    <name evidence="2" type="ORF">FVB32_12275</name>
</gene>
<reference evidence="2 3" key="1">
    <citation type="submission" date="2019-08" db="EMBL/GenBank/DDBJ databases">
        <title>Professor.</title>
        <authorList>
            <person name="Park J.S."/>
        </authorList>
    </citation>
    <scope>NUCLEOTIDE SEQUENCE [LARGE SCALE GENOMIC DNA]</scope>
    <source>
        <strain evidence="2 3">176CP5-101</strain>
    </source>
</reference>
<dbReference type="RefSeq" id="WP_147744089.1">
    <property type="nucleotide sequence ID" value="NZ_VRUR01000002.1"/>
</dbReference>
<feature type="transmembrane region" description="Helical" evidence="1">
    <location>
        <begin position="172"/>
        <end position="190"/>
    </location>
</feature>
<keyword evidence="1" id="KW-0812">Transmembrane</keyword>
<evidence type="ECO:0000313" key="3">
    <source>
        <dbReference type="Proteomes" id="UP000321456"/>
    </source>
</evidence>
<name>A0A5C8V334_9FLAO</name>
<keyword evidence="1" id="KW-1133">Transmembrane helix</keyword>
<feature type="transmembrane region" description="Helical" evidence="1">
    <location>
        <begin position="53"/>
        <end position="77"/>
    </location>
</feature>
<dbReference type="InterPro" id="IPR025495">
    <property type="entry name" value="DUF4386"/>
</dbReference>